<dbReference type="CDD" id="cd05016">
    <property type="entry name" value="SIS_PGI_2"/>
    <property type="match status" value="1"/>
</dbReference>
<dbReference type="GeneID" id="17283404"/>
<dbReference type="PROSITE" id="PS00174">
    <property type="entry name" value="P_GLUCOSE_ISOMERASE_2"/>
    <property type="match status" value="1"/>
</dbReference>
<dbReference type="KEGG" id="ehx:EMIHUDRAFT_558335"/>
<dbReference type="InterPro" id="IPR046348">
    <property type="entry name" value="SIS_dom_sf"/>
</dbReference>
<evidence type="ECO:0000256" key="8">
    <source>
        <dbReference type="RuleBase" id="RU000612"/>
    </source>
</evidence>
<dbReference type="HAMAP" id="MF_00473">
    <property type="entry name" value="G6P_isomerase"/>
    <property type="match status" value="1"/>
</dbReference>
<dbReference type="SUPFAM" id="SSF53697">
    <property type="entry name" value="SIS domain"/>
    <property type="match status" value="1"/>
</dbReference>
<dbReference type="EC" id="5.3.1.9" evidence="3 8"/>
<keyword evidence="5 8" id="KW-0324">Glycolysis</keyword>
<dbReference type="Gene3D" id="3.40.50.10490">
    <property type="entry name" value="Glucose-6-phosphate isomerase like protein, domain 1"/>
    <property type="match status" value="2"/>
</dbReference>
<dbReference type="InterPro" id="IPR001672">
    <property type="entry name" value="G6P_Isomerase"/>
</dbReference>
<reference evidence="10" key="1">
    <citation type="journal article" date="2013" name="Nature">
        <title>Pan genome of the phytoplankton Emiliania underpins its global distribution.</title>
        <authorList>
            <person name="Read B.A."/>
            <person name="Kegel J."/>
            <person name="Klute M.J."/>
            <person name="Kuo A."/>
            <person name="Lefebvre S.C."/>
            <person name="Maumus F."/>
            <person name="Mayer C."/>
            <person name="Miller J."/>
            <person name="Monier A."/>
            <person name="Salamov A."/>
            <person name="Young J."/>
            <person name="Aguilar M."/>
            <person name="Claverie J.M."/>
            <person name="Frickenhaus S."/>
            <person name="Gonzalez K."/>
            <person name="Herman E.K."/>
            <person name="Lin Y.C."/>
            <person name="Napier J."/>
            <person name="Ogata H."/>
            <person name="Sarno A.F."/>
            <person name="Shmutz J."/>
            <person name="Schroeder D."/>
            <person name="de Vargas C."/>
            <person name="Verret F."/>
            <person name="von Dassow P."/>
            <person name="Valentin K."/>
            <person name="Van de Peer Y."/>
            <person name="Wheeler G."/>
            <person name="Dacks J.B."/>
            <person name="Delwiche C.F."/>
            <person name="Dyhrman S.T."/>
            <person name="Glockner G."/>
            <person name="John U."/>
            <person name="Richards T."/>
            <person name="Worden A.Z."/>
            <person name="Zhang X."/>
            <person name="Grigoriev I.V."/>
            <person name="Allen A.E."/>
            <person name="Bidle K."/>
            <person name="Borodovsky M."/>
            <person name="Bowler C."/>
            <person name="Brownlee C."/>
            <person name="Cock J.M."/>
            <person name="Elias M."/>
            <person name="Gladyshev V.N."/>
            <person name="Groth M."/>
            <person name="Guda C."/>
            <person name="Hadaegh A."/>
            <person name="Iglesias-Rodriguez M.D."/>
            <person name="Jenkins J."/>
            <person name="Jones B.M."/>
            <person name="Lawson T."/>
            <person name="Leese F."/>
            <person name="Lindquist E."/>
            <person name="Lobanov A."/>
            <person name="Lomsadze A."/>
            <person name="Malik S.B."/>
            <person name="Marsh M.E."/>
            <person name="Mackinder L."/>
            <person name="Mock T."/>
            <person name="Mueller-Roeber B."/>
            <person name="Pagarete A."/>
            <person name="Parker M."/>
            <person name="Probert I."/>
            <person name="Quesneville H."/>
            <person name="Raines C."/>
            <person name="Rensing S.A."/>
            <person name="Riano-Pachon D.M."/>
            <person name="Richier S."/>
            <person name="Rokitta S."/>
            <person name="Shiraiwa Y."/>
            <person name="Soanes D.M."/>
            <person name="van der Giezen M."/>
            <person name="Wahlund T.M."/>
            <person name="Williams B."/>
            <person name="Wilson W."/>
            <person name="Wolfe G."/>
            <person name="Wurch L.L."/>
        </authorList>
    </citation>
    <scope>NUCLEOTIDE SEQUENCE</scope>
</reference>
<keyword evidence="10" id="KW-1185">Reference proteome</keyword>
<dbReference type="Gene3D" id="1.10.1390.10">
    <property type="match status" value="1"/>
</dbReference>
<dbReference type="InterPro" id="IPR035482">
    <property type="entry name" value="SIS_PGI_2"/>
</dbReference>
<dbReference type="GO" id="GO:0051156">
    <property type="term" value="P:glucose 6-phosphate metabolic process"/>
    <property type="evidence" value="ECO:0007669"/>
    <property type="project" value="TreeGrafter"/>
</dbReference>
<comment type="pathway">
    <text evidence="1 8">Carbohydrate degradation; glycolysis; D-glyceraldehyde 3-phosphate and glycerone phosphate from D-glucose: step 2/4.</text>
</comment>
<dbReference type="CDD" id="cd05015">
    <property type="entry name" value="SIS_PGI_1"/>
    <property type="match status" value="1"/>
</dbReference>
<dbReference type="FunFam" id="3.40.50.10490:FF:000004">
    <property type="entry name" value="Glucose-6-phosphate isomerase"/>
    <property type="match status" value="1"/>
</dbReference>
<comment type="similarity">
    <text evidence="2 8">Belongs to the GPI family.</text>
</comment>
<dbReference type="RefSeq" id="XP_005790693.1">
    <property type="nucleotide sequence ID" value="XM_005790636.1"/>
</dbReference>
<dbReference type="PANTHER" id="PTHR11469">
    <property type="entry name" value="GLUCOSE-6-PHOSPHATE ISOMERASE"/>
    <property type="match status" value="1"/>
</dbReference>
<dbReference type="GO" id="GO:0004347">
    <property type="term" value="F:glucose-6-phosphate isomerase activity"/>
    <property type="evidence" value="ECO:0007669"/>
    <property type="project" value="UniProtKB-EC"/>
</dbReference>
<dbReference type="PROSITE" id="PS51463">
    <property type="entry name" value="P_GLUCOSE_ISOMERASE_3"/>
    <property type="match status" value="1"/>
</dbReference>
<evidence type="ECO:0000256" key="6">
    <source>
        <dbReference type="ARBA" id="ARBA00023235"/>
    </source>
</evidence>
<dbReference type="eggNOG" id="KOG2446">
    <property type="taxonomic scope" value="Eukaryota"/>
</dbReference>
<sequence>MAGTEAWSKLQQHYDAGMKTQKMRDLFSKDSDRFNSFSATFEDVLLDYSKNIVTEETMTLLSKLIDEAQVKEMAKAMFAGEKINLTEDRAVLHVALRNRANTPILVDGVDVMPEVNGVLAKLEPFVNKVRSGEWKGHTGKPITDVVNLGIGGSDLGPVMVTEALKPYSKRDLKVHFVSNVDGTHIAEVTKALDAETTLFLIASKTFTTQETMTNANSAKSWLLAELGGDKAAIAKHFAALSTNGKAVKEFGIDEQNNMFGFWDWVGGRYSSWSAIGTSIALSIGWENFVAFLEGAHEMDKHFLEADFSPEKGFKNLPMVLAALGVWRLVRQLLPLTLTRFRFSGPDGSCWNSVRPTRDGKHVAVGTGPIIWGEPGTNGQVHALRTTHPLPPRRRRALGCFLAPVATQMQNPDFPEHHPILLSNFFAQTEALMKGKTKPEVEAELEGKMDADEIKKLAPHKVFEGNKPSNSILFDKLTPRTLGSLIAMYEHKIFVQGVIWNINSFDQWGVQLGKELANKILPELKSDEQVTSHDCSTNGLMNHFKARSKEVK</sequence>
<dbReference type="FunFam" id="3.40.50.10490:FF:000048">
    <property type="entry name" value="Glucose-6-phosphate isomerase"/>
    <property type="match status" value="1"/>
</dbReference>
<dbReference type="PaxDb" id="2903-EOD38264"/>
<dbReference type="PRINTS" id="PR00662">
    <property type="entry name" value="G6PISOMERASE"/>
</dbReference>
<dbReference type="UniPathway" id="UPA00109">
    <property type="reaction ID" value="UER00181"/>
</dbReference>
<organism evidence="9 10">
    <name type="scientific">Emiliania huxleyi (strain CCMP1516)</name>
    <dbReference type="NCBI Taxonomy" id="280463"/>
    <lineage>
        <taxon>Eukaryota</taxon>
        <taxon>Haptista</taxon>
        <taxon>Haptophyta</taxon>
        <taxon>Prymnesiophyceae</taxon>
        <taxon>Isochrysidales</taxon>
        <taxon>Noelaerhabdaceae</taxon>
        <taxon>Emiliania</taxon>
    </lineage>
</organism>
<dbReference type="PROSITE" id="PS00765">
    <property type="entry name" value="P_GLUCOSE_ISOMERASE_1"/>
    <property type="match status" value="1"/>
</dbReference>
<evidence type="ECO:0000256" key="4">
    <source>
        <dbReference type="ARBA" id="ARBA00022432"/>
    </source>
</evidence>
<evidence type="ECO:0000313" key="9">
    <source>
        <dbReference type="EnsemblProtists" id="EOD38264"/>
    </source>
</evidence>
<dbReference type="Pfam" id="PF00342">
    <property type="entry name" value="PGI"/>
    <property type="match status" value="1"/>
</dbReference>
<dbReference type="GO" id="GO:0097367">
    <property type="term" value="F:carbohydrate derivative binding"/>
    <property type="evidence" value="ECO:0007669"/>
    <property type="project" value="InterPro"/>
</dbReference>
<evidence type="ECO:0000256" key="7">
    <source>
        <dbReference type="ARBA" id="ARBA00029321"/>
    </source>
</evidence>
<dbReference type="EnsemblProtists" id="EOD38264">
    <property type="protein sequence ID" value="EOD38264"/>
    <property type="gene ID" value="EMIHUDRAFT_558335"/>
</dbReference>
<proteinExistence type="inferred from homology"/>
<dbReference type="Proteomes" id="UP000013827">
    <property type="component" value="Unassembled WGS sequence"/>
</dbReference>
<dbReference type="GO" id="GO:0006096">
    <property type="term" value="P:glycolytic process"/>
    <property type="evidence" value="ECO:0007669"/>
    <property type="project" value="UniProtKB-KW"/>
</dbReference>
<evidence type="ECO:0000256" key="5">
    <source>
        <dbReference type="ARBA" id="ARBA00023152"/>
    </source>
</evidence>
<dbReference type="PANTHER" id="PTHR11469:SF1">
    <property type="entry name" value="GLUCOSE-6-PHOSPHATE ISOMERASE"/>
    <property type="match status" value="1"/>
</dbReference>
<dbReference type="InterPro" id="IPR023096">
    <property type="entry name" value="G6P_Isomerase_C"/>
</dbReference>
<reference evidence="9" key="2">
    <citation type="submission" date="2024-10" db="UniProtKB">
        <authorList>
            <consortium name="EnsemblProtists"/>
        </authorList>
    </citation>
    <scope>IDENTIFICATION</scope>
</reference>
<evidence type="ECO:0000313" key="10">
    <source>
        <dbReference type="Proteomes" id="UP000013827"/>
    </source>
</evidence>
<evidence type="ECO:0000256" key="3">
    <source>
        <dbReference type="ARBA" id="ARBA00011952"/>
    </source>
</evidence>
<dbReference type="InterPro" id="IPR018189">
    <property type="entry name" value="Phosphoglucose_isomerase_CS"/>
</dbReference>
<evidence type="ECO:0000256" key="1">
    <source>
        <dbReference type="ARBA" id="ARBA00004926"/>
    </source>
</evidence>
<dbReference type="GO" id="GO:0006094">
    <property type="term" value="P:gluconeogenesis"/>
    <property type="evidence" value="ECO:0007669"/>
    <property type="project" value="UniProtKB-KW"/>
</dbReference>
<dbReference type="GO" id="GO:0048029">
    <property type="term" value="F:monosaccharide binding"/>
    <property type="evidence" value="ECO:0007669"/>
    <property type="project" value="TreeGrafter"/>
</dbReference>
<dbReference type="GO" id="GO:0005829">
    <property type="term" value="C:cytosol"/>
    <property type="evidence" value="ECO:0007669"/>
    <property type="project" value="TreeGrafter"/>
</dbReference>
<dbReference type="STRING" id="2903.R1FXL3"/>
<accession>A0A0D3KR79</accession>
<dbReference type="FunFam" id="1.10.1390.10:FF:000001">
    <property type="entry name" value="Glucose-6-phosphate isomerase"/>
    <property type="match status" value="1"/>
</dbReference>
<evidence type="ECO:0000256" key="2">
    <source>
        <dbReference type="ARBA" id="ARBA00006604"/>
    </source>
</evidence>
<dbReference type="HOGENOM" id="CLU_017947_3_1_1"/>
<dbReference type="AlphaFoldDB" id="A0A0D3KR79"/>
<protein>
    <recommendedName>
        <fullName evidence="3 8">Glucose-6-phosphate isomerase</fullName>
        <ecNumber evidence="3 8">5.3.1.9</ecNumber>
    </recommendedName>
</protein>
<comment type="catalytic activity">
    <reaction evidence="7 8">
        <text>alpha-D-glucose 6-phosphate = beta-D-fructose 6-phosphate</text>
        <dbReference type="Rhea" id="RHEA:11816"/>
        <dbReference type="ChEBI" id="CHEBI:57634"/>
        <dbReference type="ChEBI" id="CHEBI:58225"/>
        <dbReference type="EC" id="5.3.1.9"/>
    </reaction>
</comment>
<keyword evidence="6 8" id="KW-0413">Isomerase</keyword>
<name>A0A0D3KR79_EMIH1</name>
<keyword evidence="4 8" id="KW-0312">Gluconeogenesis</keyword>
<dbReference type="InterPro" id="IPR035476">
    <property type="entry name" value="SIS_PGI_1"/>
</dbReference>